<dbReference type="Pfam" id="PF01076">
    <property type="entry name" value="Mob_Pre"/>
    <property type="match status" value="1"/>
</dbReference>
<dbReference type="CDD" id="cd17242">
    <property type="entry name" value="MobM_relaxase"/>
    <property type="match status" value="1"/>
</dbReference>
<accession>A0A9X4IYK6</accession>
<feature type="coiled-coil region" evidence="1">
    <location>
        <begin position="201"/>
        <end position="235"/>
    </location>
</feature>
<organism evidence="2 3">
    <name type="scientific">Vibrio aestuarianus</name>
    <dbReference type="NCBI Taxonomy" id="28171"/>
    <lineage>
        <taxon>Bacteria</taxon>
        <taxon>Pseudomonadati</taxon>
        <taxon>Pseudomonadota</taxon>
        <taxon>Gammaproteobacteria</taxon>
        <taxon>Vibrionales</taxon>
        <taxon>Vibrionaceae</taxon>
        <taxon>Vibrio</taxon>
    </lineage>
</organism>
<dbReference type="AlphaFoldDB" id="A0A9X4IYK6"/>
<comment type="caution">
    <text evidence="2">The sequence shown here is derived from an EMBL/GenBank/DDBJ whole genome shotgun (WGS) entry which is preliminary data.</text>
</comment>
<dbReference type="GO" id="GO:0003677">
    <property type="term" value="F:DNA binding"/>
    <property type="evidence" value="ECO:0007669"/>
    <property type="project" value="InterPro"/>
</dbReference>
<evidence type="ECO:0000256" key="1">
    <source>
        <dbReference type="SAM" id="Coils"/>
    </source>
</evidence>
<keyword evidence="1" id="KW-0175">Coiled coil</keyword>
<protein>
    <submittedName>
        <fullName evidence="2">Plasmid recombination protein</fullName>
    </submittedName>
</protein>
<sequence length="335" mass="38690">MQSIVNEAMRVDGYSPHVYRPMPPELLYGIDPRKLPEIALERSSCALDKMGRRLRKDAPLLLCGVISIESESTTDFKAFLKYSLHYLKKKYGANLMSVVLHLDEAHPHMHFFAMPSLKNGVFNIAEIHDGIRARNDCSGGYSKKANAYKTAMREFQDSFYEGVASKLGLTRLGPRVQRLTRKQWKAQQAQAQALSAKHSALTKKQREINKVQKSVESIKNEIQQREVKLTQIEKATFFQSKEKMKNAYLRKRLSSTEQELAHVGEHAECLEIKSSAFLQELRHLRKDNENYKRKFDAMAYKLSLKDEYILQLKKQCRDNNNEKTNSTYTSNYYSP</sequence>
<dbReference type="EMBL" id="JAKNAX010000095">
    <property type="protein sequence ID" value="MDE1348253.1"/>
    <property type="molecule type" value="Genomic_DNA"/>
</dbReference>
<reference evidence="2" key="1">
    <citation type="submission" date="2022-02" db="EMBL/GenBank/DDBJ databases">
        <title>Emergence and expansion in Europe of a Vibrio aestuarianus clonal complex pathogenic for oysters.</title>
        <authorList>
            <person name="Mesnil A."/>
            <person name="Travers M.-A."/>
        </authorList>
    </citation>
    <scope>NUCLEOTIDE SEQUENCE</scope>
    <source>
        <strain evidence="2">19_064_15T1</strain>
    </source>
</reference>
<evidence type="ECO:0000313" key="3">
    <source>
        <dbReference type="Proteomes" id="UP001140978"/>
    </source>
</evidence>
<evidence type="ECO:0000313" key="2">
    <source>
        <dbReference type="EMBL" id="MDE1348253.1"/>
    </source>
</evidence>
<name>A0A9X4IYK6_9VIBR</name>
<dbReference type="RefSeq" id="WP_176314101.1">
    <property type="nucleotide sequence ID" value="NZ_JAKNAX010000095.1"/>
</dbReference>
<dbReference type="GO" id="GO:0006310">
    <property type="term" value="P:DNA recombination"/>
    <property type="evidence" value="ECO:0007669"/>
    <property type="project" value="InterPro"/>
</dbReference>
<gene>
    <name evidence="2" type="ORF">L9X51_17880</name>
</gene>
<proteinExistence type="predicted"/>
<dbReference type="Proteomes" id="UP001140978">
    <property type="component" value="Unassembled WGS sequence"/>
</dbReference>
<dbReference type="Gene3D" id="3.30.930.30">
    <property type="match status" value="1"/>
</dbReference>
<dbReference type="InterPro" id="IPR001668">
    <property type="entry name" value="Mob_Pre"/>
</dbReference>